<dbReference type="AlphaFoldDB" id="A0AAW2XX35"/>
<reference evidence="3" key="2">
    <citation type="journal article" date="2024" name="Plant">
        <title>Genomic evolution and insights into agronomic trait innovations of Sesamum species.</title>
        <authorList>
            <person name="Miao H."/>
            <person name="Wang L."/>
            <person name="Qu L."/>
            <person name="Liu H."/>
            <person name="Sun Y."/>
            <person name="Le M."/>
            <person name="Wang Q."/>
            <person name="Wei S."/>
            <person name="Zheng Y."/>
            <person name="Lin W."/>
            <person name="Duan Y."/>
            <person name="Cao H."/>
            <person name="Xiong S."/>
            <person name="Wang X."/>
            <person name="Wei L."/>
            <person name="Li C."/>
            <person name="Ma Q."/>
            <person name="Ju M."/>
            <person name="Zhao R."/>
            <person name="Li G."/>
            <person name="Mu C."/>
            <person name="Tian Q."/>
            <person name="Mei H."/>
            <person name="Zhang T."/>
            <person name="Gao T."/>
            <person name="Zhang H."/>
        </authorList>
    </citation>
    <scope>NUCLEOTIDE SEQUENCE</scope>
    <source>
        <strain evidence="3">KEN1</strain>
    </source>
</reference>
<dbReference type="InterPro" id="IPR021109">
    <property type="entry name" value="Peptidase_aspartic_dom_sf"/>
</dbReference>
<comment type="caution">
    <text evidence="3">The sequence shown here is derived from an EMBL/GenBank/DDBJ whole genome shotgun (WGS) entry which is preliminary data.</text>
</comment>
<dbReference type="PANTHER" id="PTHR33067">
    <property type="entry name" value="RNA-DIRECTED DNA POLYMERASE-RELATED"/>
    <property type="match status" value="1"/>
</dbReference>
<dbReference type="Pfam" id="PF17919">
    <property type="entry name" value="RT_RNaseH_2"/>
    <property type="match status" value="1"/>
</dbReference>
<dbReference type="Gene3D" id="3.10.10.10">
    <property type="entry name" value="HIV Type 1 Reverse Transcriptase, subunit A, domain 1"/>
    <property type="match status" value="1"/>
</dbReference>
<organism evidence="3">
    <name type="scientific">Sesamum latifolium</name>
    <dbReference type="NCBI Taxonomy" id="2727402"/>
    <lineage>
        <taxon>Eukaryota</taxon>
        <taxon>Viridiplantae</taxon>
        <taxon>Streptophyta</taxon>
        <taxon>Embryophyta</taxon>
        <taxon>Tracheophyta</taxon>
        <taxon>Spermatophyta</taxon>
        <taxon>Magnoliopsida</taxon>
        <taxon>eudicotyledons</taxon>
        <taxon>Gunneridae</taxon>
        <taxon>Pentapetalae</taxon>
        <taxon>asterids</taxon>
        <taxon>lamiids</taxon>
        <taxon>Lamiales</taxon>
        <taxon>Pedaliaceae</taxon>
        <taxon>Sesamum</taxon>
    </lineage>
</organism>
<dbReference type="EMBL" id="JACGWN010000002">
    <property type="protein sequence ID" value="KAL0458560.1"/>
    <property type="molecule type" value="Genomic_DNA"/>
</dbReference>
<evidence type="ECO:0000259" key="2">
    <source>
        <dbReference type="Pfam" id="PF17919"/>
    </source>
</evidence>
<dbReference type="Gene3D" id="2.40.70.10">
    <property type="entry name" value="Acid Proteases"/>
    <property type="match status" value="1"/>
</dbReference>
<sequence length="411" mass="46465">MHELTPTIVTLQSADTSIKYPRGIIEDVLVKVGKFIIPVDFVVLDMEEDTNTPLILGRPFLATGKALIDVQKGQLTLRINDDKVVFNVFKAIKHPKSVDHEAFSVDCIEILKKNCVPLSKTVDPIMNCILNSEKVDLQVSKDELTEALCQLDAGRGETIPKPRRYLPLDGHSSPELKPSIEKPPSLELKPLPSHLKYVFLESDSSLPIIASSDLTALQEDKLKRVLKEHVTAIGWSIADIKGISPMTCTYKILMEEAHKPKAQPQRRLNPNMQEVVKKEILKWLAADASFEFDDACLHAFNILKGKLTTAPIVSAPNWDLPFEIMCDASNDALGAVLGQRVEKKFHTIYYASRTMNDDAQRNAIPSHLTYQQKKKFFSDVKSYLWDDPYFVQILWRWDGASLCQRKRRIAF</sequence>
<dbReference type="InterPro" id="IPR041577">
    <property type="entry name" value="RT_RNaseH_2"/>
</dbReference>
<protein>
    <recommendedName>
        <fullName evidence="2">Reverse transcriptase/retrotransposon-derived protein RNase H-like domain-containing protein</fullName>
    </recommendedName>
</protein>
<reference evidence="3" key="1">
    <citation type="submission" date="2020-06" db="EMBL/GenBank/DDBJ databases">
        <authorList>
            <person name="Li T."/>
            <person name="Hu X."/>
            <person name="Zhang T."/>
            <person name="Song X."/>
            <person name="Zhang H."/>
            <person name="Dai N."/>
            <person name="Sheng W."/>
            <person name="Hou X."/>
            <person name="Wei L."/>
        </authorList>
    </citation>
    <scope>NUCLEOTIDE SEQUENCE</scope>
    <source>
        <strain evidence="3">KEN1</strain>
        <tissue evidence="3">Leaf</tissue>
    </source>
</reference>
<evidence type="ECO:0000313" key="3">
    <source>
        <dbReference type="EMBL" id="KAL0458560.1"/>
    </source>
</evidence>
<dbReference type="InterPro" id="IPR043502">
    <property type="entry name" value="DNA/RNA_pol_sf"/>
</dbReference>
<dbReference type="SUPFAM" id="SSF56672">
    <property type="entry name" value="DNA/RNA polymerases"/>
    <property type="match status" value="1"/>
</dbReference>
<evidence type="ECO:0000256" key="1">
    <source>
        <dbReference type="SAM" id="MobiDB-lite"/>
    </source>
</evidence>
<gene>
    <name evidence="3" type="ORF">Slati_0483200</name>
</gene>
<proteinExistence type="predicted"/>
<feature type="domain" description="Reverse transcriptase/retrotransposon-derived protein RNase H-like" evidence="2">
    <location>
        <begin position="293"/>
        <end position="367"/>
    </location>
</feature>
<accession>A0AAW2XX35</accession>
<name>A0AAW2XX35_9LAMI</name>
<dbReference type="CDD" id="cd00303">
    <property type="entry name" value="retropepsin_like"/>
    <property type="match status" value="1"/>
</dbReference>
<feature type="region of interest" description="Disordered" evidence="1">
    <location>
        <begin position="165"/>
        <end position="184"/>
    </location>
</feature>
<dbReference type="PANTHER" id="PTHR33067:SF9">
    <property type="entry name" value="RNA-DIRECTED DNA POLYMERASE"/>
    <property type="match status" value="1"/>
</dbReference>